<evidence type="ECO:0000256" key="4">
    <source>
        <dbReference type="ARBA" id="ARBA00022989"/>
    </source>
</evidence>
<dbReference type="PROSITE" id="PS50850">
    <property type="entry name" value="MFS"/>
    <property type="match status" value="1"/>
</dbReference>
<dbReference type="PANTHER" id="PTHR43124">
    <property type="entry name" value="PURINE EFFLUX PUMP PBUE"/>
    <property type="match status" value="1"/>
</dbReference>
<evidence type="ECO:0000313" key="8">
    <source>
        <dbReference type="EMBL" id="KIJ88229.1"/>
    </source>
</evidence>
<feature type="transmembrane region" description="Helical" evidence="6">
    <location>
        <begin position="239"/>
        <end position="260"/>
    </location>
</feature>
<keyword evidence="3 6" id="KW-0812">Transmembrane</keyword>
<evidence type="ECO:0000256" key="6">
    <source>
        <dbReference type="SAM" id="Phobius"/>
    </source>
</evidence>
<feature type="transmembrane region" description="Helical" evidence="6">
    <location>
        <begin position="332"/>
        <end position="353"/>
    </location>
</feature>
<organism evidence="8 9">
    <name type="scientific">Rickettsia asembonensis</name>
    <dbReference type="NCBI Taxonomy" id="1068590"/>
    <lineage>
        <taxon>Bacteria</taxon>
        <taxon>Pseudomonadati</taxon>
        <taxon>Pseudomonadota</taxon>
        <taxon>Alphaproteobacteria</taxon>
        <taxon>Rickettsiales</taxon>
        <taxon>Rickettsiaceae</taxon>
        <taxon>Rickettsieae</taxon>
        <taxon>Rickettsia</taxon>
        <taxon>spotted fever group</taxon>
    </lineage>
</organism>
<keyword evidence="2" id="KW-1003">Cell membrane</keyword>
<dbReference type="Proteomes" id="UP000031952">
    <property type="component" value="Unassembled WGS sequence"/>
</dbReference>
<feature type="transmembrane region" description="Helical" evidence="6">
    <location>
        <begin position="69"/>
        <end position="88"/>
    </location>
</feature>
<accession>A0A0C2QWK8</accession>
<keyword evidence="4 6" id="KW-1133">Transmembrane helix</keyword>
<evidence type="ECO:0000256" key="2">
    <source>
        <dbReference type="ARBA" id="ARBA00022475"/>
    </source>
</evidence>
<dbReference type="Pfam" id="PF07690">
    <property type="entry name" value="MFS_1"/>
    <property type="match status" value="1"/>
</dbReference>
<dbReference type="RefSeq" id="WP_041079641.1">
    <property type="nucleotide sequence ID" value="NZ_CP116496.1"/>
</dbReference>
<feature type="domain" description="Major facilitator superfamily (MFS) profile" evidence="7">
    <location>
        <begin position="3"/>
        <end position="379"/>
    </location>
</feature>
<feature type="transmembrane region" description="Helical" evidence="6">
    <location>
        <begin position="159"/>
        <end position="177"/>
    </location>
</feature>
<evidence type="ECO:0000256" key="1">
    <source>
        <dbReference type="ARBA" id="ARBA00004429"/>
    </source>
</evidence>
<feature type="transmembrane region" description="Helical" evidence="6">
    <location>
        <begin position="127"/>
        <end position="153"/>
    </location>
</feature>
<dbReference type="PANTHER" id="PTHR43124:SF3">
    <property type="entry name" value="CHLORAMPHENICOL EFFLUX PUMP RV0191"/>
    <property type="match status" value="1"/>
</dbReference>
<feature type="transmembrane region" description="Helical" evidence="6">
    <location>
        <begin position="359"/>
        <end position="379"/>
    </location>
</feature>
<dbReference type="GO" id="GO:0005886">
    <property type="term" value="C:plasma membrane"/>
    <property type="evidence" value="ECO:0007669"/>
    <property type="project" value="UniProtKB-SubCell"/>
</dbReference>
<reference evidence="8 9" key="1">
    <citation type="submission" date="2014-12" db="EMBL/GenBank/DDBJ databases">
        <title>Whole genome sequence of Candidatus Rickettsia asemboensis strain NMRCii isolated from cat fleas in west Kenya.</title>
        <authorList>
            <person name="Jima D."/>
            <person name="Luce-Fedrow A."/>
            <person name="Yang Y."/>
            <person name="Maina A.N."/>
            <person name="Snesrud E.C."/>
            <person name="Jarman R.G."/>
            <person name="Richards A.L."/>
            <person name="Hang J."/>
        </authorList>
    </citation>
    <scope>NUCLEOTIDE SEQUENCE [LARGE SCALE GENOMIC DNA]</scope>
    <source>
        <strain evidence="8 9">NMRCii</strain>
    </source>
</reference>
<dbReference type="InterPro" id="IPR011701">
    <property type="entry name" value="MFS"/>
</dbReference>
<feature type="transmembrane region" description="Helical" evidence="6">
    <location>
        <begin position="295"/>
        <end position="320"/>
    </location>
</feature>
<evidence type="ECO:0000256" key="3">
    <source>
        <dbReference type="ARBA" id="ARBA00022692"/>
    </source>
</evidence>
<keyword evidence="9" id="KW-1185">Reference proteome</keyword>
<feature type="transmembrane region" description="Helical" evidence="6">
    <location>
        <begin position="267"/>
        <end position="289"/>
    </location>
</feature>
<comment type="caution">
    <text evidence="8">The sequence shown here is derived from an EMBL/GenBank/DDBJ whole genome shotgun (WGS) entry which is preliminary data.</text>
</comment>
<keyword evidence="5 6" id="KW-0472">Membrane</keyword>
<protein>
    <submittedName>
        <fullName evidence="8">MFS transporter</fullName>
    </submittedName>
</protein>
<name>A0A0C2QWK8_9RICK</name>
<dbReference type="InterPro" id="IPR050189">
    <property type="entry name" value="MFS_Efflux_Transporters"/>
</dbReference>
<gene>
    <name evidence="8" type="ORF">SB78_07120</name>
</gene>
<comment type="subcellular location">
    <subcellularLocation>
        <location evidence="1">Cell inner membrane</location>
        <topology evidence="1">Multi-pass membrane protein</topology>
    </subcellularLocation>
</comment>
<evidence type="ECO:0000259" key="7">
    <source>
        <dbReference type="PROSITE" id="PS50850"/>
    </source>
</evidence>
<feature type="transmembrane region" description="Helical" evidence="6">
    <location>
        <begin position="94"/>
        <end position="115"/>
    </location>
</feature>
<evidence type="ECO:0000256" key="5">
    <source>
        <dbReference type="ARBA" id="ARBA00023136"/>
    </source>
</evidence>
<dbReference type="AlphaFoldDB" id="A0A0C2QWK8"/>
<dbReference type="Gene3D" id="1.20.1720.10">
    <property type="entry name" value="Multidrug resistance protein D"/>
    <property type="match status" value="1"/>
</dbReference>
<dbReference type="SUPFAM" id="SSF103473">
    <property type="entry name" value="MFS general substrate transporter"/>
    <property type="match status" value="1"/>
</dbReference>
<dbReference type="InterPro" id="IPR036259">
    <property type="entry name" value="MFS_trans_sf"/>
</dbReference>
<dbReference type="GO" id="GO:0022857">
    <property type="term" value="F:transmembrane transporter activity"/>
    <property type="evidence" value="ECO:0007669"/>
    <property type="project" value="InterPro"/>
</dbReference>
<feature type="transmembrane region" description="Helical" evidence="6">
    <location>
        <begin position="38"/>
        <end position="57"/>
    </location>
</feature>
<dbReference type="CDD" id="cd17320">
    <property type="entry name" value="MFS_MdfA_MDR_like"/>
    <property type="match status" value="1"/>
</dbReference>
<evidence type="ECO:0000313" key="9">
    <source>
        <dbReference type="Proteomes" id="UP000031952"/>
    </source>
</evidence>
<dbReference type="InterPro" id="IPR020846">
    <property type="entry name" value="MFS_dom"/>
</dbReference>
<dbReference type="EMBL" id="JWSW01000087">
    <property type="protein sequence ID" value="KIJ88229.1"/>
    <property type="molecule type" value="Genomic_DNA"/>
</dbReference>
<sequence length="391" mass="43732">MKLLITVIIMEILAGAEIDLFVPSFPEIQDTFNLSTFMTELLLGVNLTAYCITSLIVGNLGDRYGRRPIIILGLLIFNLGSLFCVFANNYEAILFGRFLQGCGISSVAVLVYVVLADIYSVQEQQKLMGILNGTITLSMAFAPVLGSYVNLFWGWRGNFVLLFTLGLISLILGILFIPKRKVNKKIRISLKEYIPIFKSPKAIYYILTMIFLAQGYWIFIGIAPILYMRDLGVTLEYFGLYQGAMAALFSIMSFSSGYCFKKFGIRNCFYFGVIFIILFLLGNSILVVYNINNPLTITIVTLLLSLGVIYPINILWPLMLEAIPDGKARMTAIFTAARLIITAFGLQLVGFLYNGTFTPLGITISIVTLFGLITLPKLFKYDKVFEISDRV</sequence>
<feature type="transmembrane region" description="Helical" evidence="6">
    <location>
        <begin position="202"/>
        <end position="227"/>
    </location>
</feature>
<proteinExistence type="predicted"/>